<accession>A0ABP0E6W0</accession>
<keyword evidence="1" id="KW-1133">Transmembrane helix</keyword>
<evidence type="ECO:0000313" key="3">
    <source>
        <dbReference type="EMBL" id="CAK7895687.1"/>
    </source>
</evidence>
<protein>
    <submittedName>
        <fullName evidence="3">Uncharacterized protein</fullName>
    </submittedName>
</protein>
<feature type="transmembrane region" description="Helical" evidence="1">
    <location>
        <begin position="233"/>
        <end position="253"/>
    </location>
</feature>
<feature type="chain" id="PRO_5045823769" evidence="2">
    <location>
        <begin position="19"/>
        <end position="276"/>
    </location>
</feature>
<feature type="signal peptide" evidence="2">
    <location>
        <begin position="1"/>
        <end position="18"/>
    </location>
</feature>
<dbReference type="PANTHER" id="PTHR40368">
    <property type="entry name" value="YALI0F14399P"/>
    <property type="match status" value="1"/>
</dbReference>
<gene>
    <name evidence="3" type="ORF">CAAN4_B01530</name>
</gene>
<dbReference type="EMBL" id="OZ004254">
    <property type="protein sequence ID" value="CAK7895687.1"/>
    <property type="molecule type" value="Genomic_DNA"/>
</dbReference>
<keyword evidence="2" id="KW-0732">Signal</keyword>
<keyword evidence="1" id="KW-0472">Membrane</keyword>
<reference evidence="3 4" key="1">
    <citation type="submission" date="2024-01" db="EMBL/GenBank/DDBJ databases">
        <authorList>
            <consortium name="Genoscope - CEA"/>
            <person name="William W."/>
        </authorList>
    </citation>
    <scope>NUCLEOTIDE SEQUENCE [LARGE SCALE GENOMIC DNA]</scope>
    <source>
        <strain evidence="3 4">29B2s-10</strain>
    </source>
</reference>
<organism evidence="3 4">
    <name type="scientific">[Candida] anglica</name>
    <dbReference type="NCBI Taxonomy" id="148631"/>
    <lineage>
        <taxon>Eukaryota</taxon>
        <taxon>Fungi</taxon>
        <taxon>Dikarya</taxon>
        <taxon>Ascomycota</taxon>
        <taxon>Saccharomycotina</taxon>
        <taxon>Pichiomycetes</taxon>
        <taxon>Debaryomycetaceae</taxon>
        <taxon>Kurtzmaniella</taxon>
    </lineage>
</organism>
<keyword evidence="4" id="KW-1185">Reference proteome</keyword>
<proteinExistence type="predicted"/>
<sequence>MKLLKITAALVLAPLVACQWYPQDQKGEVPTEIKGYERGQEIVLECITRQIDNGEHKFDDKDRIIYAPFPTCQETEKPLSLKYGVSEDFNCTIGFTDELYHLFQLYIHEDAPFSCRIPLSSELNYIEKGGAFVPLTFNLRGEVHDSHLDVDQSINLIAIGSTNGDEKTVVSATAWSSGTNSTRVVIGDNLSLNLAVRWLENSNPFGSKAGQDSSIPFQDGFYKLPKFISSIQYYGSIACWSIISAGLTFIFMYRAARNTRTKYRTFDSEADFTKND</sequence>
<dbReference type="PANTHER" id="PTHR40368:SF1">
    <property type="entry name" value="YALI0F14399P"/>
    <property type="match status" value="1"/>
</dbReference>
<evidence type="ECO:0000256" key="2">
    <source>
        <dbReference type="SAM" id="SignalP"/>
    </source>
</evidence>
<name>A0ABP0E6W0_9ASCO</name>
<dbReference type="Proteomes" id="UP001497600">
    <property type="component" value="Chromosome B"/>
</dbReference>
<evidence type="ECO:0000256" key="1">
    <source>
        <dbReference type="SAM" id="Phobius"/>
    </source>
</evidence>
<evidence type="ECO:0000313" key="4">
    <source>
        <dbReference type="Proteomes" id="UP001497600"/>
    </source>
</evidence>
<keyword evidence="1" id="KW-0812">Transmembrane</keyword>